<feature type="transmembrane region" description="Helical" evidence="5">
    <location>
        <begin position="100"/>
        <end position="118"/>
    </location>
</feature>
<evidence type="ECO:0000256" key="5">
    <source>
        <dbReference type="SAM" id="Phobius"/>
    </source>
</evidence>
<evidence type="ECO:0000313" key="7">
    <source>
        <dbReference type="Proteomes" id="UP000777002"/>
    </source>
</evidence>
<dbReference type="Proteomes" id="UP000777002">
    <property type="component" value="Unassembled WGS sequence"/>
</dbReference>
<dbReference type="RefSeq" id="WP_205049785.1">
    <property type="nucleotide sequence ID" value="NZ_JACJKX010000003.1"/>
</dbReference>
<evidence type="ECO:0000313" key="6">
    <source>
        <dbReference type="EMBL" id="MBM6928184.1"/>
    </source>
</evidence>
<gene>
    <name evidence="6" type="ORF">H5985_02725</name>
</gene>
<sequence>MIASLTNTLSGGVERSLMTIGGLVGAAFSFAFGDVAPLMLWLMIFVVADMVTGMLAAVRNHSWCGKVLFWGVIRKVVMFSIIALAHGLDMTLHDLIHIDFVQSVVIVAYTAGEFGSVIKNLEKAGLGSIIPPVLRYILYAINQYLEERASKTLPIKLHAPNKKDEIK</sequence>
<evidence type="ECO:0000256" key="2">
    <source>
        <dbReference type="ARBA" id="ARBA00022692"/>
    </source>
</evidence>
<name>A0ABS2GS50_9BURK</name>
<dbReference type="EMBL" id="JACJKX010000003">
    <property type="protein sequence ID" value="MBM6928184.1"/>
    <property type="molecule type" value="Genomic_DNA"/>
</dbReference>
<reference evidence="6 7" key="1">
    <citation type="journal article" date="2021" name="Sci. Rep.">
        <title>The distribution of antibiotic resistance genes in chicken gut microbiota commensals.</title>
        <authorList>
            <person name="Juricova H."/>
            <person name="Matiasovicova J."/>
            <person name="Kubasova T."/>
            <person name="Cejkova D."/>
            <person name="Rychlik I."/>
        </authorList>
    </citation>
    <scope>NUCLEOTIDE SEQUENCE [LARGE SCALE GENOMIC DNA]</scope>
    <source>
        <strain evidence="6 7">An562</strain>
    </source>
</reference>
<dbReference type="NCBIfam" id="TIGR01593">
    <property type="entry name" value="holin_tox_secr"/>
    <property type="match status" value="1"/>
</dbReference>
<keyword evidence="7" id="KW-1185">Reference proteome</keyword>
<keyword evidence="2 5" id="KW-0812">Transmembrane</keyword>
<evidence type="ECO:0000256" key="3">
    <source>
        <dbReference type="ARBA" id="ARBA00022989"/>
    </source>
</evidence>
<feature type="transmembrane region" description="Helical" evidence="5">
    <location>
        <begin position="12"/>
        <end position="32"/>
    </location>
</feature>
<comment type="caution">
    <text evidence="6">The sequence shown here is derived from an EMBL/GenBank/DDBJ whole genome shotgun (WGS) entry which is preliminary data.</text>
</comment>
<evidence type="ECO:0000256" key="1">
    <source>
        <dbReference type="ARBA" id="ARBA00004141"/>
    </source>
</evidence>
<comment type="subcellular location">
    <subcellularLocation>
        <location evidence="1">Membrane</location>
        <topology evidence="1">Multi-pass membrane protein</topology>
    </subcellularLocation>
</comment>
<dbReference type="InterPro" id="IPR006480">
    <property type="entry name" value="Phage_holin_4_1"/>
</dbReference>
<keyword evidence="4 5" id="KW-0472">Membrane</keyword>
<keyword evidence="3 5" id="KW-1133">Transmembrane helix</keyword>
<evidence type="ECO:0000256" key="4">
    <source>
        <dbReference type="ARBA" id="ARBA00023136"/>
    </source>
</evidence>
<protein>
    <submittedName>
        <fullName evidence="6">Phage holin family protein</fullName>
    </submittedName>
</protein>
<organism evidence="6 7">
    <name type="scientific">Parasutterella secunda</name>
    <dbReference type="NCBI Taxonomy" id="626947"/>
    <lineage>
        <taxon>Bacteria</taxon>
        <taxon>Pseudomonadati</taxon>
        <taxon>Pseudomonadota</taxon>
        <taxon>Betaproteobacteria</taxon>
        <taxon>Burkholderiales</taxon>
        <taxon>Sutterellaceae</taxon>
        <taxon>Parasutterella</taxon>
    </lineage>
</organism>
<accession>A0ABS2GS50</accession>
<feature type="transmembrane region" description="Helical" evidence="5">
    <location>
        <begin position="67"/>
        <end position="88"/>
    </location>
</feature>
<dbReference type="Pfam" id="PF05105">
    <property type="entry name" value="Phage_holin_4_1"/>
    <property type="match status" value="1"/>
</dbReference>
<proteinExistence type="predicted"/>